<evidence type="ECO:0000313" key="2">
    <source>
        <dbReference type="Proteomes" id="UP000290289"/>
    </source>
</evidence>
<dbReference type="EMBL" id="RDQH01000335">
    <property type="protein sequence ID" value="RXH89215.1"/>
    <property type="molecule type" value="Genomic_DNA"/>
</dbReference>
<accession>A0A498J3I0</accession>
<name>A0A498J3I0_MALDO</name>
<dbReference type="AlphaFoldDB" id="A0A498J3I0"/>
<organism evidence="1 2">
    <name type="scientific">Malus domestica</name>
    <name type="common">Apple</name>
    <name type="synonym">Pyrus malus</name>
    <dbReference type="NCBI Taxonomy" id="3750"/>
    <lineage>
        <taxon>Eukaryota</taxon>
        <taxon>Viridiplantae</taxon>
        <taxon>Streptophyta</taxon>
        <taxon>Embryophyta</taxon>
        <taxon>Tracheophyta</taxon>
        <taxon>Spermatophyta</taxon>
        <taxon>Magnoliopsida</taxon>
        <taxon>eudicotyledons</taxon>
        <taxon>Gunneridae</taxon>
        <taxon>Pentapetalae</taxon>
        <taxon>rosids</taxon>
        <taxon>fabids</taxon>
        <taxon>Rosales</taxon>
        <taxon>Rosaceae</taxon>
        <taxon>Amygdaloideae</taxon>
        <taxon>Maleae</taxon>
        <taxon>Malus</taxon>
    </lineage>
</organism>
<evidence type="ECO:0000313" key="1">
    <source>
        <dbReference type="EMBL" id="RXH89215.1"/>
    </source>
</evidence>
<dbReference type="Proteomes" id="UP000290289">
    <property type="component" value="Chromosome 9"/>
</dbReference>
<comment type="caution">
    <text evidence="1">The sequence shown here is derived from an EMBL/GenBank/DDBJ whole genome shotgun (WGS) entry which is preliminary data.</text>
</comment>
<proteinExistence type="predicted"/>
<keyword evidence="2" id="KW-1185">Reference proteome</keyword>
<reference evidence="1 2" key="1">
    <citation type="submission" date="2018-10" db="EMBL/GenBank/DDBJ databases">
        <title>A high-quality apple genome assembly.</title>
        <authorList>
            <person name="Hu J."/>
        </authorList>
    </citation>
    <scope>NUCLEOTIDE SEQUENCE [LARGE SCALE GENOMIC DNA]</scope>
    <source>
        <strain evidence="2">cv. HFTH1</strain>
        <tissue evidence="1">Young leaf</tissue>
    </source>
</reference>
<sequence length="199" mass="22654">MVWLATMSQGRASTFGLLSKVSCEFLTESSLLSAGCSRWYVLFQAFPESHEHFFFRGHGNYGVHGKRKQLHSAVKTLRLVEIVNENEPPMVVLCMYSSSLRLPCFSIIQERRPSVECRQKKLVVLRDCACLDAVFLFCLLMLPSVQAKGFASTVSCSHDVVKYIDIVSYFCFMLVFKPFELLFSFLINNDLPLPVTIYP</sequence>
<gene>
    <name evidence="1" type="ORF">DVH24_031572</name>
</gene>
<protein>
    <submittedName>
        <fullName evidence="1">Uncharacterized protein</fullName>
    </submittedName>
</protein>